<dbReference type="Proteomes" id="UP001418796">
    <property type="component" value="Unassembled WGS sequence"/>
</dbReference>
<keyword evidence="4" id="KW-1185">Reference proteome</keyword>
<dbReference type="RefSeq" id="WP_343129474.1">
    <property type="nucleotide sequence ID" value="NZ_JBCITK010000001.1"/>
</dbReference>
<dbReference type="SMART" id="SM01061">
    <property type="entry name" value="CAT_RBD"/>
    <property type="match status" value="1"/>
</dbReference>
<proteinExistence type="predicted"/>
<dbReference type="InterPro" id="IPR036650">
    <property type="entry name" value="CAT_RNA-bd_dom_sf"/>
</dbReference>
<dbReference type="Gene3D" id="1.10.1790.10">
    <property type="entry name" value="PRD domain"/>
    <property type="match status" value="2"/>
</dbReference>
<sequence>MEIKKILNNNVVVTENDHNQEMVVMGNGLAFKKKVGQNVETSKIEKTFILKSAGISEKLSHLLQYTSEKYLDIASEVLDYAKSRLSYKLNDYLYIALTDHISFALTRYEQGIQFKNTLLYEVRKYYKQEYEIGLKAVEIIEQRTGATLDENEAGSIALHLVNSGISEENMELAVNVTEKINSILNIVKYHYNIEIDETTINYERFLSHLRFFVIRFIRNERIESTTDSFFYDQVITKYPKAFACTEKIATYLENEYGWGISSDEKLYLTVHIHRVTFRQQN</sequence>
<feature type="domain" description="PRD" evidence="2">
    <location>
        <begin position="171"/>
        <end position="281"/>
    </location>
</feature>
<dbReference type="InterPro" id="IPR011608">
    <property type="entry name" value="PRD"/>
</dbReference>
<dbReference type="InterPro" id="IPR004341">
    <property type="entry name" value="CAT_RNA-bd_dom"/>
</dbReference>
<evidence type="ECO:0000313" key="3">
    <source>
        <dbReference type="EMBL" id="MEN0642343.1"/>
    </source>
</evidence>
<dbReference type="Pfam" id="PF00874">
    <property type="entry name" value="PRD"/>
    <property type="match status" value="2"/>
</dbReference>
<dbReference type="SUPFAM" id="SSF63520">
    <property type="entry name" value="PTS-regulatory domain, PRD"/>
    <property type="match status" value="2"/>
</dbReference>
<dbReference type="PROSITE" id="PS51372">
    <property type="entry name" value="PRD_2"/>
    <property type="match status" value="2"/>
</dbReference>
<dbReference type="EMBL" id="JBCITK010000001">
    <property type="protein sequence ID" value="MEN0642343.1"/>
    <property type="molecule type" value="Genomic_DNA"/>
</dbReference>
<keyword evidence="1" id="KW-0677">Repeat</keyword>
<feature type="domain" description="PRD" evidence="2">
    <location>
        <begin position="65"/>
        <end position="170"/>
    </location>
</feature>
<evidence type="ECO:0000259" key="2">
    <source>
        <dbReference type="PROSITE" id="PS51372"/>
    </source>
</evidence>
<protein>
    <submittedName>
        <fullName evidence="3">PRD domain-containing protein</fullName>
    </submittedName>
</protein>
<evidence type="ECO:0000256" key="1">
    <source>
        <dbReference type="ARBA" id="ARBA00022737"/>
    </source>
</evidence>
<dbReference type="InterPro" id="IPR036634">
    <property type="entry name" value="PRD_sf"/>
</dbReference>
<evidence type="ECO:0000313" key="4">
    <source>
        <dbReference type="Proteomes" id="UP001418796"/>
    </source>
</evidence>
<dbReference type="PANTHER" id="PTHR30185">
    <property type="entry name" value="CRYPTIC BETA-GLUCOSIDE BGL OPERON ANTITERMINATOR"/>
    <property type="match status" value="1"/>
</dbReference>
<dbReference type="SUPFAM" id="SSF50151">
    <property type="entry name" value="SacY-like RNA-binding domain"/>
    <property type="match status" value="1"/>
</dbReference>
<accession>A0ABU9VET7</accession>
<gene>
    <name evidence="3" type="ORF">MKY91_04090</name>
</gene>
<dbReference type="Gene3D" id="2.30.24.10">
    <property type="entry name" value="CAT RNA-binding domain"/>
    <property type="match status" value="1"/>
</dbReference>
<reference evidence="3 4" key="1">
    <citation type="submission" date="2024-03" db="EMBL/GenBank/DDBJ databases">
        <title>Bacilli Hybrid Assemblies.</title>
        <authorList>
            <person name="Kovac J."/>
        </authorList>
    </citation>
    <scope>NUCLEOTIDE SEQUENCE [LARGE SCALE GENOMIC DNA]</scope>
    <source>
        <strain evidence="3 4">FSL R7-0666</strain>
    </source>
</reference>
<dbReference type="Pfam" id="PF03123">
    <property type="entry name" value="CAT_RBD"/>
    <property type="match status" value="1"/>
</dbReference>
<name>A0ABU9VET7_9BACI</name>
<dbReference type="InterPro" id="IPR050661">
    <property type="entry name" value="BglG_antiterminators"/>
</dbReference>
<comment type="caution">
    <text evidence="3">The sequence shown here is derived from an EMBL/GenBank/DDBJ whole genome shotgun (WGS) entry which is preliminary data.</text>
</comment>
<dbReference type="PANTHER" id="PTHR30185:SF15">
    <property type="entry name" value="CRYPTIC BETA-GLUCOSIDE BGL OPERON ANTITERMINATOR"/>
    <property type="match status" value="1"/>
</dbReference>
<organism evidence="3 4">
    <name type="scientific">Alkalicoccobacillus gibsonii</name>
    <dbReference type="NCBI Taxonomy" id="79881"/>
    <lineage>
        <taxon>Bacteria</taxon>
        <taxon>Bacillati</taxon>
        <taxon>Bacillota</taxon>
        <taxon>Bacilli</taxon>
        <taxon>Bacillales</taxon>
        <taxon>Bacillaceae</taxon>
        <taxon>Alkalicoccobacillus</taxon>
    </lineage>
</organism>
<dbReference type="NCBIfam" id="NF046042">
    <property type="entry name" value="LicT"/>
    <property type="match status" value="1"/>
</dbReference>